<feature type="modified residue" description="4-aspartylphosphate" evidence="6">
    <location>
        <position position="51"/>
    </location>
</feature>
<evidence type="ECO:0000256" key="1">
    <source>
        <dbReference type="ARBA" id="ARBA00022553"/>
    </source>
</evidence>
<dbReference type="GO" id="GO:0005829">
    <property type="term" value="C:cytosol"/>
    <property type="evidence" value="ECO:0007669"/>
    <property type="project" value="TreeGrafter"/>
</dbReference>
<comment type="caution">
    <text evidence="10">The sequence shown here is derived from an EMBL/GenBank/DDBJ whole genome shotgun (WGS) entry which is preliminary data.</text>
</comment>
<keyword evidence="2" id="KW-0902">Two-component regulatory system</keyword>
<keyword evidence="11" id="KW-1185">Reference proteome</keyword>
<evidence type="ECO:0000256" key="7">
    <source>
        <dbReference type="PROSITE-ProRule" id="PRU01091"/>
    </source>
</evidence>
<sequence>MKLLVVEDNRKLAENIKAGFETHNYFVDLAFTGEDGLELAQVVDYDAIILDILLPDLSGFEFCAALRQEKATPILMLTALGDIENKLKGFSVGADDYLPKPFDFRELLARVEALIRRQQPLKREVLTYKGLVMDLKKREVHIEDKPIKLSAREFGIMELFVRFPGVVFSREQIINKVWESHYEPKSNIVDVYILYLRNKLKPFGYDVFIETVARIGYRLKRLDGEDYAER</sequence>
<dbReference type="SMART" id="SM00448">
    <property type="entry name" value="REC"/>
    <property type="match status" value="1"/>
</dbReference>
<dbReference type="InterPro" id="IPR039420">
    <property type="entry name" value="WalR-like"/>
</dbReference>
<proteinExistence type="predicted"/>
<evidence type="ECO:0000313" key="11">
    <source>
        <dbReference type="Proteomes" id="UP000077339"/>
    </source>
</evidence>
<dbReference type="PROSITE" id="PS50110">
    <property type="entry name" value="RESPONSE_REGULATORY"/>
    <property type="match status" value="1"/>
</dbReference>
<dbReference type="Pfam" id="PF00486">
    <property type="entry name" value="Trans_reg_C"/>
    <property type="match status" value="1"/>
</dbReference>
<accession>A0A176K043</accession>
<dbReference type="InterPro" id="IPR036388">
    <property type="entry name" value="WH-like_DNA-bd_sf"/>
</dbReference>
<dbReference type="GO" id="GO:0032993">
    <property type="term" value="C:protein-DNA complex"/>
    <property type="evidence" value="ECO:0007669"/>
    <property type="project" value="TreeGrafter"/>
</dbReference>
<evidence type="ECO:0000259" key="8">
    <source>
        <dbReference type="PROSITE" id="PS50110"/>
    </source>
</evidence>
<dbReference type="EMBL" id="JFHK01000016">
    <property type="protein sequence ID" value="OAA29928.1"/>
    <property type="molecule type" value="Genomic_DNA"/>
</dbReference>
<dbReference type="SUPFAM" id="SSF52172">
    <property type="entry name" value="CheY-like"/>
    <property type="match status" value="1"/>
</dbReference>
<dbReference type="STRING" id="1453497.AT15_01230"/>
<dbReference type="InterPro" id="IPR001867">
    <property type="entry name" value="OmpR/PhoB-type_DNA-bd"/>
</dbReference>
<evidence type="ECO:0000256" key="3">
    <source>
        <dbReference type="ARBA" id="ARBA00023015"/>
    </source>
</evidence>
<evidence type="ECO:0000256" key="6">
    <source>
        <dbReference type="PROSITE-ProRule" id="PRU00169"/>
    </source>
</evidence>
<dbReference type="PANTHER" id="PTHR48111:SF22">
    <property type="entry name" value="REGULATOR OF RPOS"/>
    <property type="match status" value="1"/>
</dbReference>
<evidence type="ECO:0000259" key="9">
    <source>
        <dbReference type="PROSITE" id="PS51755"/>
    </source>
</evidence>
<evidence type="ECO:0000313" key="10">
    <source>
        <dbReference type="EMBL" id="OAA29928.1"/>
    </source>
</evidence>
<feature type="DNA-binding region" description="OmpR/PhoB-type" evidence="7">
    <location>
        <begin position="123"/>
        <end position="221"/>
    </location>
</feature>
<dbReference type="GO" id="GO:0000156">
    <property type="term" value="F:phosphorelay response regulator activity"/>
    <property type="evidence" value="ECO:0007669"/>
    <property type="project" value="TreeGrafter"/>
</dbReference>
<organism evidence="10 11">
    <name type="scientific">Kosmotoga arenicorallina S304</name>
    <dbReference type="NCBI Taxonomy" id="1453497"/>
    <lineage>
        <taxon>Bacteria</taxon>
        <taxon>Thermotogati</taxon>
        <taxon>Thermotogota</taxon>
        <taxon>Thermotogae</taxon>
        <taxon>Kosmotogales</taxon>
        <taxon>Kosmotogaceae</taxon>
        <taxon>Kosmotoga</taxon>
    </lineage>
</organism>
<evidence type="ECO:0000256" key="5">
    <source>
        <dbReference type="ARBA" id="ARBA00023163"/>
    </source>
</evidence>
<dbReference type="InterPro" id="IPR011006">
    <property type="entry name" value="CheY-like_superfamily"/>
</dbReference>
<name>A0A176K043_9BACT</name>
<dbReference type="SMART" id="SM00862">
    <property type="entry name" value="Trans_reg_C"/>
    <property type="match status" value="1"/>
</dbReference>
<dbReference type="Gene3D" id="1.10.10.10">
    <property type="entry name" value="Winged helix-like DNA-binding domain superfamily/Winged helix DNA-binding domain"/>
    <property type="match status" value="1"/>
</dbReference>
<dbReference type="Proteomes" id="UP000077339">
    <property type="component" value="Unassembled WGS sequence"/>
</dbReference>
<keyword evidence="1 6" id="KW-0597">Phosphoprotein</keyword>
<feature type="domain" description="Response regulatory" evidence="8">
    <location>
        <begin position="2"/>
        <end position="115"/>
    </location>
</feature>
<dbReference type="PROSITE" id="PS51755">
    <property type="entry name" value="OMPR_PHOB"/>
    <property type="match status" value="1"/>
</dbReference>
<dbReference type="InterPro" id="IPR001789">
    <property type="entry name" value="Sig_transdc_resp-reg_receiver"/>
</dbReference>
<dbReference type="GO" id="GO:0006355">
    <property type="term" value="P:regulation of DNA-templated transcription"/>
    <property type="evidence" value="ECO:0007669"/>
    <property type="project" value="InterPro"/>
</dbReference>
<dbReference type="GO" id="GO:0000976">
    <property type="term" value="F:transcription cis-regulatory region binding"/>
    <property type="evidence" value="ECO:0007669"/>
    <property type="project" value="TreeGrafter"/>
</dbReference>
<reference evidence="10 11" key="1">
    <citation type="submission" date="2014-02" db="EMBL/GenBank/DDBJ databases">
        <title>Kosmotoga genome sequencing.</title>
        <authorList>
            <person name="Pollo S.M."/>
            <person name="Charchuk R."/>
            <person name="Nesbo C.L."/>
        </authorList>
    </citation>
    <scope>NUCLEOTIDE SEQUENCE [LARGE SCALE GENOMIC DNA]</scope>
    <source>
        <strain evidence="10 11">S304</strain>
    </source>
</reference>
<dbReference type="PATRIC" id="fig|1453497.3.peg.256"/>
<feature type="domain" description="OmpR/PhoB-type" evidence="9">
    <location>
        <begin position="123"/>
        <end position="221"/>
    </location>
</feature>
<gene>
    <name evidence="10" type="ORF">AT15_01230</name>
</gene>
<dbReference type="CDD" id="cd00383">
    <property type="entry name" value="trans_reg_C"/>
    <property type="match status" value="1"/>
</dbReference>
<dbReference type="Pfam" id="PF00072">
    <property type="entry name" value="Response_reg"/>
    <property type="match status" value="1"/>
</dbReference>
<evidence type="ECO:0000256" key="4">
    <source>
        <dbReference type="ARBA" id="ARBA00023125"/>
    </source>
</evidence>
<dbReference type="Gene3D" id="6.10.250.690">
    <property type="match status" value="1"/>
</dbReference>
<dbReference type="AlphaFoldDB" id="A0A176K043"/>
<keyword evidence="5" id="KW-0804">Transcription</keyword>
<keyword evidence="4 7" id="KW-0238">DNA-binding</keyword>
<dbReference type="Gene3D" id="3.40.50.2300">
    <property type="match status" value="1"/>
</dbReference>
<dbReference type="PANTHER" id="PTHR48111">
    <property type="entry name" value="REGULATOR OF RPOS"/>
    <property type="match status" value="1"/>
</dbReference>
<evidence type="ECO:0000256" key="2">
    <source>
        <dbReference type="ARBA" id="ARBA00023012"/>
    </source>
</evidence>
<protein>
    <submittedName>
        <fullName evidence="10">Transcriptional regulator</fullName>
    </submittedName>
</protein>
<dbReference type="RefSeq" id="WP_068347908.1">
    <property type="nucleotide sequence ID" value="NZ_JFHK01000016.1"/>
</dbReference>
<dbReference type="OrthoDB" id="48397at2"/>
<keyword evidence="3" id="KW-0805">Transcription regulation</keyword>